<gene>
    <name evidence="1" type="ORF">Mesil_3267</name>
</gene>
<sequence length="85" mass="9579">MATALPEAIRKKLEAFKRAKGRKWVKELEKSLDEAVQLSDWDAEVSKPGAKASKISEKQAVQMAVDAVRQARKKRRGWFLTPTSP</sequence>
<keyword evidence="2" id="KW-1185">Reference proteome</keyword>
<dbReference type="KEGG" id="msv:Mesil_3267"/>
<dbReference type="HOGENOM" id="CLU_2508840_0_0_0"/>
<dbReference type="AlphaFoldDB" id="D7BIS6"/>
<dbReference type="RefSeq" id="WP_013159605.1">
    <property type="nucleotide sequence ID" value="NC_014213.1"/>
</dbReference>
<dbReference type="Proteomes" id="UP000001916">
    <property type="component" value="Plasmid pMESIL01"/>
</dbReference>
<dbReference type="EMBL" id="CP002043">
    <property type="protein sequence ID" value="ADH65082.1"/>
    <property type="molecule type" value="Genomic_DNA"/>
</dbReference>
<reference evidence="1 2" key="1">
    <citation type="journal article" date="2010" name="Stand. Genomic Sci.">
        <title>Complete genome sequence of Meiothermus silvanus type strain (VI-R2).</title>
        <authorList>
            <person name="Sikorski J."/>
            <person name="Tindall B.J."/>
            <person name="Lowry S."/>
            <person name="Lucas S."/>
            <person name="Nolan M."/>
            <person name="Copeland A."/>
            <person name="Glavina Del Rio T."/>
            <person name="Tice H."/>
            <person name="Cheng J.F."/>
            <person name="Han C."/>
            <person name="Pitluck S."/>
            <person name="Liolios K."/>
            <person name="Ivanova N."/>
            <person name="Mavromatis K."/>
            <person name="Mikhailova N."/>
            <person name="Pati A."/>
            <person name="Goodwin L."/>
            <person name="Chen A."/>
            <person name="Palaniappan K."/>
            <person name="Land M."/>
            <person name="Hauser L."/>
            <person name="Chang Y.J."/>
            <person name="Jeffries C.D."/>
            <person name="Rohde M."/>
            <person name="Goker M."/>
            <person name="Woyke T."/>
            <person name="Bristow J."/>
            <person name="Eisen J.A."/>
            <person name="Markowitz V."/>
            <person name="Hugenholtz P."/>
            <person name="Kyrpides N.C."/>
            <person name="Klenk H.P."/>
            <person name="Lapidus A."/>
        </authorList>
    </citation>
    <scope>NUCLEOTIDE SEQUENCE [LARGE SCALE GENOMIC DNA]</scope>
    <source>
        <strain evidence="2">ATCC 700542 / DSM 9946 / VI-R2</strain>
        <plasmid evidence="2">Plasmid pMESIL01</plasmid>
    </source>
</reference>
<name>D7BIS6_ALLS1</name>
<evidence type="ECO:0000313" key="1">
    <source>
        <dbReference type="EMBL" id="ADH65082.1"/>
    </source>
</evidence>
<protein>
    <submittedName>
        <fullName evidence="1">Uncharacterized protein</fullName>
    </submittedName>
</protein>
<geneLocation type="plasmid" evidence="1 2">
    <name>pMESIL01</name>
</geneLocation>
<organism evidence="1 2">
    <name type="scientific">Allomeiothermus silvanus (strain ATCC 700542 / DSM 9946 / NBRC 106475 / NCIMB 13440 / VI-R2)</name>
    <name type="common">Thermus silvanus</name>
    <dbReference type="NCBI Taxonomy" id="526227"/>
    <lineage>
        <taxon>Bacteria</taxon>
        <taxon>Thermotogati</taxon>
        <taxon>Deinococcota</taxon>
        <taxon>Deinococci</taxon>
        <taxon>Thermales</taxon>
        <taxon>Thermaceae</taxon>
        <taxon>Allomeiothermus</taxon>
    </lineage>
</organism>
<dbReference type="OrthoDB" id="26296at2"/>
<evidence type="ECO:0000313" key="2">
    <source>
        <dbReference type="Proteomes" id="UP000001916"/>
    </source>
</evidence>
<accession>D7BIS6</accession>
<proteinExistence type="predicted"/>
<keyword evidence="1" id="KW-0614">Plasmid</keyword>